<accession>A0A1B6PTR0</accession>
<protein>
    <submittedName>
        <fullName evidence="2">Uncharacterized protein</fullName>
    </submittedName>
</protein>
<keyword evidence="3" id="KW-1185">Reference proteome</keyword>
<reference evidence="3" key="2">
    <citation type="journal article" date="2018" name="Plant J.">
        <title>The Sorghum bicolor reference genome: improved assembly, gene annotations, a transcriptome atlas, and signatures of genome organization.</title>
        <authorList>
            <person name="McCormick R.F."/>
            <person name="Truong S.K."/>
            <person name="Sreedasyam A."/>
            <person name="Jenkins J."/>
            <person name="Shu S."/>
            <person name="Sims D."/>
            <person name="Kennedy M."/>
            <person name="Amirebrahimi M."/>
            <person name="Weers B.D."/>
            <person name="McKinley B."/>
            <person name="Mattison A."/>
            <person name="Morishige D.T."/>
            <person name="Grimwood J."/>
            <person name="Schmutz J."/>
            <person name="Mullet J.E."/>
        </authorList>
    </citation>
    <scope>NUCLEOTIDE SEQUENCE [LARGE SCALE GENOMIC DNA]</scope>
    <source>
        <strain evidence="3">cv. BTx623</strain>
    </source>
</reference>
<gene>
    <name evidence="2" type="ORF">SORBI_3005G203600</name>
</gene>
<dbReference type="InParanoid" id="A0A1B6PTR0"/>
<proteinExistence type="predicted"/>
<feature type="signal peptide" evidence="1">
    <location>
        <begin position="1"/>
        <end position="33"/>
    </location>
</feature>
<keyword evidence="1" id="KW-0732">Signal</keyword>
<dbReference type="OMA" id="KSCRPEC"/>
<feature type="chain" id="PRO_5008589171" evidence="1">
    <location>
        <begin position="34"/>
        <end position="116"/>
    </location>
</feature>
<dbReference type="Proteomes" id="UP000000768">
    <property type="component" value="Chromosome 5"/>
</dbReference>
<name>A0A1B6PTR0_SORBI</name>
<evidence type="ECO:0000256" key="1">
    <source>
        <dbReference type="SAM" id="SignalP"/>
    </source>
</evidence>
<dbReference type="EMBL" id="CM000764">
    <property type="protein sequence ID" value="KXG29043.1"/>
    <property type="molecule type" value="Genomic_DNA"/>
</dbReference>
<evidence type="ECO:0000313" key="2">
    <source>
        <dbReference type="EMBL" id="KXG29043.1"/>
    </source>
</evidence>
<reference evidence="2 3" key="1">
    <citation type="journal article" date="2009" name="Nature">
        <title>The Sorghum bicolor genome and the diversification of grasses.</title>
        <authorList>
            <person name="Paterson A.H."/>
            <person name="Bowers J.E."/>
            <person name="Bruggmann R."/>
            <person name="Dubchak I."/>
            <person name="Grimwood J."/>
            <person name="Gundlach H."/>
            <person name="Haberer G."/>
            <person name="Hellsten U."/>
            <person name="Mitros T."/>
            <person name="Poliakov A."/>
            <person name="Schmutz J."/>
            <person name="Spannagl M."/>
            <person name="Tang H."/>
            <person name="Wang X."/>
            <person name="Wicker T."/>
            <person name="Bharti A.K."/>
            <person name="Chapman J."/>
            <person name="Feltus F.A."/>
            <person name="Gowik U."/>
            <person name="Grigoriev I.V."/>
            <person name="Lyons E."/>
            <person name="Maher C.A."/>
            <person name="Martis M."/>
            <person name="Narechania A."/>
            <person name="Otillar R.P."/>
            <person name="Penning B.W."/>
            <person name="Salamov A.A."/>
            <person name="Wang Y."/>
            <person name="Zhang L."/>
            <person name="Carpita N.C."/>
            <person name="Freeling M."/>
            <person name="Gingle A.R."/>
            <person name="Hash C.T."/>
            <person name="Keller B."/>
            <person name="Klein P."/>
            <person name="Kresovich S."/>
            <person name="McCann M.C."/>
            <person name="Ming R."/>
            <person name="Peterson D.G."/>
            <person name="Mehboob-ur-Rahman"/>
            <person name="Ware D."/>
            <person name="Westhoff P."/>
            <person name="Mayer K.F."/>
            <person name="Messing J."/>
            <person name="Rokhsar D.S."/>
        </authorList>
    </citation>
    <scope>NUCLEOTIDE SEQUENCE [LARGE SCALE GENOMIC DNA]</scope>
    <source>
        <strain evidence="3">cv. BTx623</strain>
    </source>
</reference>
<dbReference type="Gramene" id="KXG29043">
    <property type="protein sequence ID" value="KXG29043"/>
    <property type="gene ID" value="SORBI_3005G203600"/>
</dbReference>
<sequence length="116" mass="12263">MASANGAVFRLTVSLAACIALVLLFMGPPAAMADVLDDCRKSCRPECDGFSANLCRNITSIFRVLNFAYTTCKVRLSSECTHICIDVCSLNTLTPGTPLPATAPPASSLSPPCKQH</sequence>
<dbReference type="AlphaFoldDB" id="A0A1B6PTR0"/>
<organism evidence="2 3">
    <name type="scientific">Sorghum bicolor</name>
    <name type="common">Sorghum</name>
    <name type="synonym">Sorghum vulgare</name>
    <dbReference type="NCBI Taxonomy" id="4558"/>
    <lineage>
        <taxon>Eukaryota</taxon>
        <taxon>Viridiplantae</taxon>
        <taxon>Streptophyta</taxon>
        <taxon>Embryophyta</taxon>
        <taxon>Tracheophyta</taxon>
        <taxon>Spermatophyta</taxon>
        <taxon>Magnoliopsida</taxon>
        <taxon>Liliopsida</taxon>
        <taxon>Poales</taxon>
        <taxon>Poaceae</taxon>
        <taxon>PACMAD clade</taxon>
        <taxon>Panicoideae</taxon>
        <taxon>Andropogonodae</taxon>
        <taxon>Andropogoneae</taxon>
        <taxon>Sorghinae</taxon>
        <taxon>Sorghum</taxon>
    </lineage>
</organism>
<evidence type="ECO:0000313" key="3">
    <source>
        <dbReference type="Proteomes" id="UP000000768"/>
    </source>
</evidence>